<dbReference type="EMBL" id="JAMQGO010000003">
    <property type="protein sequence ID" value="MCM2561903.1"/>
    <property type="molecule type" value="Genomic_DNA"/>
</dbReference>
<keyword evidence="2" id="KW-1185">Reference proteome</keyword>
<gene>
    <name evidence="1" type="ORF">M8744_07090</name>
</gene>
<dbReference type="Proteomes" id="UP001203036">
    <property type="component" value="Unassembled WGS sequence"/>
</dbReference>
<protein>
    <submittedName>
        <fullName evidence="1">Uncharacterized protein</fullName>
    </submittedName>
</protein>
<organism evidence="1 2">
    <name type="scientific">Lutimaribacter degradans</name>
    <dbReference type="NCBI Taxonomy" id="2945989"/>
    <lineage>
        <taxon>Bacteria</taxon>
        <taxon>Pseudomonadati</taxon>
        <taxon>Pseudomonadota</taxon>
        <taxon>Alphaproteobacteria</taxon>
        <taxon>Rhodobacterales</taxon>
        <taxon>Roseobacteraceae</taxon>
        <taxon>Lutimaribacter</taxon>
    </lineage>
</organism>
<accession>A0ACC5ZVC2</accession>
<name>A0ACC5ZVC2_9RHOB</name>
<reference evidence="1" key="1">
    <citation type="submission" date="2022-06" db="EMBL/GenBank/DDBJ databases">
        <title>Lutimaribacter sp. EGI FJ00013, a novel bacterium isolated from a salt lake sediment enrichment.</title>
        <authorList>
            <person name="Gao L."/>
            <person name="Fang B.-Z."/>
            <person name="Li W.-J."/>
        </authorList>
    </citation>
    <scope>NUCLEOTIDE SEQUENCE</scope>
    <source>
        <strain evidence="1">EGI FJ00013</strain>
    </source>
</reference>
<comment type="caution">
    <text evidence="1">The sequence shown here is derived from an EMBL/GenBank/DDBJ whole genome shotgun (WGS) entry which is preliminary data.</text>
</comment>
<sequence>MNKDKADQIARLTSVMFRRRQAELQALHVEENRLRDAMAALDENRVQTKLADCANPVRQSLGADVLWQGWLDTQQRELSMELARLRAAKETLLHSLKKALGRQQVAEHLQKTAAQRQRSRADKRQG</sequence>
<evidence type="ECO:0000313" key="1">
    <source>
        <dbReference type="EMBL" id="MCM2561903.1"/>
    </source>
</evidence>
<proteinExistence type="predicted"/>
<evidence type="ECO:0000313" key="2">
    <source>
        <dbReference type="Proteomes" id="UP001203036"/>
    </source>
</evidence>